<dbReference type="KEGG" id="mcos:GM418_29170"/>
<evidence type="ECO:0000259" key="10">
    <source>
        <dbReference type="PROSITE" id="PS50893"/>
    </source>
</evidence>
<proteinExistence type="predicted"/>
<dbReference type="PROSITE" id="PS50893">
    <property type="entry name" value="ABC_TRANSPORTER_2"/>
    <property type="match status" value="1"/>
</dbReference>
<evidence type="ECO:0000256" key="6">
    <source>
        <dbReference type="ARBA" id="ARBA00022840"/>
    </source>
</evidence>
<feature type="domain" description="ABC transmembrane type-1" evidence="11">
    <location>
        <begin position="38"/>
        <end position="324"/>
    </location>
</feature>
<dbReference type="EMBL" id="CP046401">
    <property type="protein sequence ID" value="QGY47593.1"/>
    <property type="molecule type" value="Genomic_DNA"/>
</dbReference>
<feature type="transmembrane region" description="Helical" evidence="9">
    <location>
        <begin position="162"/>
        <end position="179"/>
    </location>
</feature>
<dbReference type="InterPro" id="IPR039421">
    <property type="entry name" value="Type_1_exporter"/>
</dbReference>
<evidence type="ECO:0000313" key="13">
    <source>
        <dbReference type="Proteomes" id="UP000428260"/>
    </source>
</evidence>
<dbReference type="GO" id="GO:0140359">
    <property type="term" value="F:ABC-type transporter activity"/>
    <property type="evidence" value="ECO:0007669"/>
    <property type="project" value="InterPro"/>
</dbReference>
<feature type="domain" description="ABC transporter" evidence="10">
    <location>
        <begin position="356"/>
        <end position="590"/>
    </location>
</feature>
<dbReference type="InterPro" id="IPR027417">
    <property type="entry name" value="P-loop_NTPase"/>
</dbReference>
<evidence type="ECO:0000256" key="4">
    <source>
        <dbReference type="ARBA" id="ARBA00022692"/>
    </source>
</evidence>
<accession>A0A6I6K7H4</accession>
<dbReference type="InterPro" id="IPR036640">
    <property type="entry name" value="ABC1_TM_sf"/>
</dbReference>
<dbReference type="Proteomes" id="UP000428260">
    <property type="component" value="Chromosome"/>
</dbReference>
<dbReference type="SUPFAM" id="SSF52540">
    <property type="entry name" value="P-loop containing nucleoside triphosphate hydrolases"/>
    <property type="match status" value="1"/>
</dbReference>
<evidence type="ECO:0000256" key="1">
    <source>
        <dbReference type="ARBA" id="ARBA00004651"/>
    </source>
</evidence>
<dbReference type="GO" id="GO:0016887">
    <property type="term" value="F:ATP hydrolysis activity"/>
    <property type="evidence" value="ECO:0007669"/>
    <property type="project" value="InterPro"/>
</dbReference>
<keyword evidence="6 12" id="KW-0067">ATP-binding</keyword>
<evidence type="ECO:0000256" key="9">
    <source>
        <dbReference type="SAM" id="Phobius"/>
    </source>
</evidence>
<keyword evidence="7 9" id="KW-1133">Transmembrane helix</keyword>
<dbReference type="Gene3D" id="3.40.50.300">
    <property type="entry name" value="P-loop containing nucleotide triphosphate hydrolases"/>
    <property type="match status" value="1"/>
</dbReference>
<organism evidence="12 13">
    <name type="scientific">Maribellus comscasis</name>
    <dbReference type="NCBI Taxonomy" id="2681766"/>
    <lineage>
        <taxon>Bacteria</taxon>
        <taxon>Pseudomonadati</taxon>
        <taxon>Bacteroidota</taxon>
        <taxon>Bacteroidia</taxon>
        <taxon>Marinilabiliales</taxon>
        <taxon>Prolixibacteraceae</taxon>
        <taxon>Maribellus</taxon>
    </lineage>
</organism>
<dbReference type="Pfam" id="PF00664">
    <property type="entry name" value="ABC_membrane"/>
    <property type="match status" value="1"/>
</dbReference>
<name>A0A6I6K7H4_9BACT</name>
<dbReference type="InterPro" id="IPR003439">
    <property type="entry name" value="ABC_transporter-like_ATP-bd"/>
</dbReference>
<keyword evidence="2" id="KW-0813">Transport</keyword>
<dbReference type="RefSeq" id="WP_158871627.1">
    <property type="nucleotide sequence ID" value="NZ_CP046401.1"/>
</dbReference>
<feature type="transmembrane region" description="Helical" evidence="9">
    <location>
        <begin position="80"/>
        <end position="100"/>
    </location>
</feature>
<dbReference type="InterPro" id="IPR017871">
    <property type="entry name" value="ABC_transporter-like_CS"/>
</dbReference>
<dbReference type="GO" id="GO:0034040">
    <property type="term" value="F:ATPase-coupled lipid transmembrane transporter activity"/>
    <property type="evidence" value="ECO:0007669"/>
    <property type="project" value="TreeGrafter"/>
</dbReference>
<dbReference type="InterPro" id="IPR003593">
    <property type="entry name" value="AAA+_ATPase"/>
</dbReference>
<sequence length="597" mass="66870">MKQQNNNTAANSFPVWGVRGGFFQKRLALSEKGAKDFITGTLFTTLLDIALMLPAVFIFLFLEEYLNKVINPSSYVLHGFWYYVLLGIGFMLIMFFIAMLQYKSTFTTIYDESANRRISLAEKLRKLPLAFFGEKNLSDLTSTIMNDNTDLEHTFSHAVPQLFASVISIVLIAIGLFFYNWQLSLALFWVVPFAAAILFISKKLINKENKIGYQNKRDVSEKIQEGLDTIQEIKSYNQEDTYVEELHKTIDTYEKQLIRGELLTGMLVNSAQSFLKLGLAGVIIVGANMVAAGSVSLFVYFIFLMISASIFNPVNEVFNNLAALLYLNVRINRMNEMQAMPIQQGETDFKPDNYDIEFHDVDFSYGEGKQVLQNVSFTAKQGEITALVGPSGGGKSTSAKLAARFWDIGKGKITLGKQDISKIEPETLLKNYSVVFQDVVLFNASIMDNIRLGKRNATDKEVMRVAKLAQCDEFVSKMPQGYETVIGENGETLSGGERQRISIARALLKDAPIVLLDEATASLDVENETKIQAGISELIRDKTVLIIAHRMRTVANADRIVVLANGGVAETGSPEELKNQKEIFSKMMERQMHPIQN</sequence>
<dbReference type="PANTHER" id="PTHR24221">
    <property type="entry name" value="ATP-BINDING CASSETTE SUB-FAMILY B"/>
    <property type="match status" value="1"/>
</dbReference>
<keyword evidence="8 9" id="KW-0472">Membrane</keyword>
<keyword evidence="4 9" id="KW-0812">Transmembrane</keyword>
<dbReference type="CDD" id="cd07346">
    <property type="entry name" value="ABC_6TM_exporters"/>
    <property type="match status" value="1"/>
</dbReference>
<keyword evidence="3" id="KW-1003">Cell membrane</keyword>
<dbReference type="SMART" id="SM00382">
    <property type="entry name" value="AAA"/>
    <property type="match status" value="1"/>
</dbReference>
<keyword evidence="13" id="KW-1185">Reference proteome</keyword>
<evidence type="ECO:0000259" key="11">
    <source>
        <dbReference type="PROSITE" id="PS50929"/>
    </source>
</evidence>
<evidence type="ECO:0000256" key="5">
    <source>
        <dbReference type="ARBA" id="ARBA00022741"/>
    </source>
</evidence>
<evidence type="ECO:0000256" key="8">
    <source>
        <dbReference type="ARBA" id="ARBA00023136"/>
    </source>
</evidence>
<evidence type="ECO:0000256" key="7">
    <source>
        <dbReference type="ARBA" id="ARBA00022989"/>
    </source>
</evidence>
<dbReference type="Pfam" id="PF00005">
    <property type="entry name" value="ABC_tran"/>
    <property type="match status" value="1"/>
</dbReference>
<comment type="subcellular location">
    <subcellularLocation>
        <location evidence="1">Cell membrane</location>
        <topology evidence="1">Multi-pass membrane protein</topology>
    </subcellularLocation>
</comment>
<dbReference type="SUPFAM" id="SSF90123">
    <property type="entry name" value="ABC transporter transmembrane region"/>
    <property type="match status" value="1"/>
</dbReference>
<evidence type="ECO:0000256" key="2">
    <source>
        <dbReference type="ARBA" id="ARBA00022448"/>
    </source>
</evidence>
<reference evidence="12 13" key="1">
    <citation type="submission" date="2019-11" db="EMBL/GenBank/DDBJ databases">
        <authorList>
            <person name="Zheng R.K."/>
            <person name="Sun C.M."/>
        </authorList>
    </citation>
    <scope>NUCLEOTIDE SEQUENCE [LARGE SCALE GENOMIC DNA]</scope>
    <source>
        <strain evidence="12 13">WC007</strain>
    </source>
</reference>
<feature type="transmembrane region" description="Helical" evidence="9">
    <location>
        <begin position="185"/>
        <end position="201"/>
    </location>
</feature>
<dbReference type="PANTHER" id="PTHR24221:SF397">
    <property type="entry name" value="ABC TRANSPORTER, ATP-BINDING TRANSMEMBRANE PROTEIN"/>
    <property type="match status" value="1"/>
</dbReference>
<dbReference type="PROSITE" id="PS50929">
    <property type="entry name" value="ABC_TM1F"/>
    <property type="match status" value="1"/>
</dbReference>
<dbReference type="InterPro" id="IPR011527">
    <property type="entry name" value="ABC1_TM_dom"/>
</dbReference>
<evidence type="ECO:0000313" key="12">
    <source>
        <dbReference type="EMBL" id="QGY47593.1"/>
    </source>
</evidence>
<keyword evidence="5" id="KW-0547">Nucleotide-binding</keyword>
<gene>
    <name evidence="12" type="ORF">GM418_29170</name>
</gene>
<dbReference type="GO" id="GO:0005886">
    <property type="term" value="C:plasma membrane"/>
    <property type="evidence" value="ECO:0007669"/>
    <property type="project" value="UniProtKB-SubCell"/>
</dbReference>
<feature type="transmembrane region" description="Helical" evidence="9">
    <location>
        <begin position="37"/>
        <end position="60"/>
    </location>
</feature>
<evidence type="ECO:0000256" key="3">
    <source>
        <dbReference type="ARBA" id="ARBA00022475"/>
    </source>
</evidence>
<dbReference type="PROSITE" id="PS00211">
    <property type="entry name" value="ABC_TRANSPORTER_1"/>
    <property type="match status" value="1"/>
</dbReference>
<protein>
    <submittedName>
        <fullName evidence="12">ATP-binding cassette domain-containing protein</fullName>
    </submittedName>
</protein>
<dbReference type="GO" id="GO:0005524">
    <property type="term" value="F:ATP binding"/>
    <property type="evidence" value="ECO:0007669"/>
    <property type="project" value="UniProtKB-KW"/>
</dbReference>
<dbReference type="AlphaFoldDB" id="A0A6I6K7H4"/>
<dbReference type="Gene3D" id="1.20.1560.10">
    <property type="entry name" value="ABC transporter type 1, transmembrane domain"/>
    <property type="match status" value="1"/>
</dbReference>
<dbReference type="FunFam" id="3.40.50.300:FF:000221">
    <property type="entry name" value="Multidrug ABC transporter ATP-binding protein"/>
    <property type="match status" value="1"/>
</dbReference>